<evidence type="ECO:0000313" key="2">
    <source>
        <dbReference type="Proteomes" id="UP000012081"/>
    </source>
</evidence>
<dbReference type="OrthoDB" id="2886756at2"/>
<dbReference type="AlphaFoldDB" id="M8DM65"/>
<name>M8DM65_9BACL</name>
<keyword evidence="2" id="KW-1185">Reference proteome</keyword>
<sequence length="131" mass="14428">MAISIAAADAYIAEWVIVVEDWFDADEASKTRLLNVASRTLTTRFPKYTIPDAAVYETAAAFATAFNDQNKLAIQGVQSFSLTGVASFTFRDWARELADLIPQPALDIIGEDPDNTDLPSPSRRRVGWSVM</sequence>
<protein>
    <submittedName>
        <fullName evidence="1">Uncharacterized protein</fullName>
    </submittedName>
</protein>
<dbReference type="Proteomes" id="UP000012081">
    <property type="component" value="Unassembled WGS sequence"/>
</dbReference>
<organism evidence="1 2">
    <name type="scientific">Brevibacillus borstelensis AK1</name>
    <dbReference type="NCBI Taxonomy" id="1300222"/>
    <lineage>
        <taxon>Bacteria</taxon>
        <taxon>Bacillati</taxon>
        <taxon>Bacillota</taxon>
        <taxon>Bacilli</taxon>
        <taxon>Bacillales</taxon>
        <taxon>Paenibacillaceae</taxon>
        <taxon>Brevibacillus</taxon>
    </lineage>
</organism>
<evidence type="ECO:0000313" key="1">
    <source>
        <dbReference type="EMBL" id="EMT54718.1"/>
    </source>
</evidence>
<dbReference type="STRING" id="1300222.I532_03900"/>
<proteinExistence type="predicted"/>
<accession>M8DM65</accession>
<dbReference type="EMBL" id="APBN01000001">
    <property type="protein sequence ID" value="EMT54718.1"/>
    <property type="molecule type" value="Genomic_DNA"/>
</dbReference>
<comment type="caution">
    <text evidence="1">The sequence shown here is derived from an EMBL/GenBank/DDBJ whole genome shotgun (WGS) entry which is preliminary data.</text>
</comment>
<gene>
    <name evidence="1" type="ORF">I532_03900</name>
</gene>
<reference evidence="1 2" key="1">
    <citation type="submission" date="2013-03" db="EMBL/GenBank/DDBJ databases">
        <title>Assembly of a new bacterial strain Brevibacillus borstelensis AK1.</title>
        <authorList>
            <person name="Rajan I."/>
            <person name="PoliReddy D."/>
            <person name="Sugumar T."/>
            <person name="Rathinam K."/>
            <person name="Alqarawi S."/>
            <person name="Khalil A.B."/>
            <person name="Sivakumar N."/>
        </authorList>
    </citation>
    <scope>NUCLEOTIDE SEQUENCE [LARGE SCALE GENOMIC DNA]</scope>
    <source>
        <strain evidence="1 2">AK1</strain>
    </source>
</reference>
<dbReference type="PATRIC" id="fig|1300222.3.peg.818"/>
<dbReference type="RefSeq" id="WP_003386526.1">
    <property type="nucleotide sequence ID" value="NZ_APBN01000001.1"/>
</dbReference>